<feature type="domain" description="Chlorhexidine efflux transporter" evidence="2">
    <location>
        <begin position="2"/>
        <end position="63"/>
    </location>
</feature>
<dbReference type="InterPro" id="IPR007896">
    <property type="entry name" value="BTP_bacteria"/>
</dbReference>
<dbReference type="InterPro" id="IPR058208">
    <property type="entry name" value="PACE"/>
</dbReference>
<protein>
    <recommendedName>
        <fullName evidence="2">Chlorhexidine efflux transporter domain-containing protein</fullName>
    </recommendedName>
</protein>
<organism evidence="3 4">
    <name type="scientific">Roseomonas gilardii</name>
    <dbReference type="NCBI Taxonomy" id="257708"/>
    <lineage>
        <taxon>Bacteria</taxon>
        <taxon>Pseudomonadati</taxon>
        <taxon>Pseudomonadota</taxon>
        <taxon>Alphaproteobacteria</taxon>
        <taxon>Acetobacterales</taxon>
        <taxon>Roseomonadaceae</taxon>
        <taxon>Roseomonas</taxon>
    </lineage>
</organism>
<evidence type="ECO:0000313" key="4">
    <source>
        <dbReference type="Proteomes" id="UP000185494"/>
    </source>
</evidence>
<dbReference type="RefSeq" id="WP_075799071.1">
    <property type="nucleotide sequence ID" value="NZ_CP015583.1"/>
</dbReference>
<dbReference type="Pfam" id="PF05232">
    <property type="entry name" value="BTP"/>
    <property type="match status" value="2"/>
</dbReference>
<proteinExistence type="predicted"/>
<dbReference type="eggNOG" id="COG4125">
    <property type="taxonomic scope" value="Bacteria"/>
</dbReference>
<feature type="transmembrane region" description="Helical" evidence="1">
    <location>
        <begin position="12"/>
        <end position="31"/>
    </location>
</feature>
<dbReference type="STRING" id="257708.RGI145_15470"/>
<keyword evidence="1" id="KW-0472">Membrane</keyword>
<keyword evidence="1" id="KW-1133">Transmembrane helix</keyword>
<sequence>MRSTADRIRHTILFEIVGLALVLPLGSWLFGLPVEKMGVIGVGSVFAAAIWNYVYNLGFDRAMLALRGRVEKTLPLRVLHAILFEAGLLVVLLPAIAWYLGISLVEAFVMDIAIAGFYVAYAFVFNLAYDRIFPIPERRARADGLPARA</sequence>
<name>A0A1L7AHR9_9PROT</name>
<evidence type="ECO:0000313" key="3">
    <source>
        <dbReference type="EMBL" id="APT58302.1"/>
    </source>
</evidence>
<dbReference type="KEGG" id="rgi:RGI145_15470"/>
<dbReference type="AlphaFoldDB" id="A0A1L7AHR9"/>
<dbReference type="NCBIfam" id="NF033664">
    <property type="entry name" value="PACE_transport"/>
    <property type="match status" value="1"/>
</dbReference>
<accession>A0A1L7AHR9</accession>
<feature type="domain" description="Chlorhexidine efflux transporter" evidence="2">
    <location>
        <begin position="72"/>
        <end position="134"/>
    </location>
</feature>
<feature type="transmembrane region" description="Helical" evidence="1">
    <location>
        <begin position="107"/>
        <end position="129"/>
    </location>
</feature>
<feature type="transmembrane region" description="Helical" evidence="1">
    <location>
        <begin position="37"/>
        <end position="57"/>
    </location>
</feature>
<dbReference type="EMBL" id="CP015583">
    <property type="protein sequence ID" value="APT58302.1"/>
    <property type="molecule type" value="Genomic_DNA"/>
</dbReference>
<reference evidence="3 4" key="1">
    <citation type="submission" date="2016-05" db="EMBL/GenBank/DDBJ databases">
        <title>Complete Genome and Methylome Analysis of Psychrotrophic Bacterial Isolates from Antarctic Lake Untersee.</title>
        <authorList>
            <person name="Fomenkov A."/>
            <person name="Akimov V.N."/>
            <person name="Vasilyeva L.V."/>
            <person name="Andersen D."/>
            <person name="Vincze T."/>
            <person name="Roberts R.J."/>
        </authorList>
    </citation>
    <scope>NUCLEOTIDE SEQUENCE [LARGE SCALE GENOMIC DNA]</scope>
    <source>
        <strain evidence="3 4">U14-5</strain>
    </source>
</reference>
<evidence type="ECO:0000256" key="1">
    <source>
        <dbReference type="SAM" id="Phobius"/>
    </source>
</evidence>
<evidence type="ECO:0000259" key="2">
    <source>
        <dbReference type="Pfam" id="PF05232"/>
    </source>
</evidence>
<gene>
    <name evidence="3" type="ORF">RGI145_15470</name>
</gene>
<feature type="transmembrane region" description="Helical" evidence="1">
    <location>
        <begin position="78"/>
        <end position="101"/>
    </location>
</feature>
<dbReference type="Proteomes" id="UP000185494">
    <property type="component" value="Chromosome 1"/>
</dbReference>
<keyword evidence="1" id="KW-0812">Transmembrane</keyword>